<proteinExistence type="predicted"/>
<sequence length="56" mass="6519">MEFGIICPYCGYEHDGLDYIEPNDMEGEFVMDCEECERQLAVNFKTSINFKAEKSE</sequence>
<dbReference type="EMBL" id="AMXI01000197">
    <property type="protein sequence ID" value="EKN42991.1"/>
    <property type="molecule type" value="Genomic_DNA"/>
</dbReference>
<protein>
    <recommendedName>
        <fullName evidence="3">CPXCG motif-containing cysteine-rich protein</fullName>
    </recommendedName>
</protein>
<organism evidence="1 2">
    <name type="scientific">Clostridium botulinum CFSAN001627</name>
    <dbReference type="NCBI Taxonomy" id="1232189"/>
    <lineage>
        <taxon>Bacteria</taxon>
        <taxon>Bacillati</taxon>
        <taxon>Bacillota</taxon>
        <taxon>Clostridia</taxon>
        <taxon>Eubacteriales</taxon>
        <taxon>Clostridiaceae</taxon>
        <taxon>Clostridium</taxon>
    </lineage>
</organism>
<dbReference type="PATRIC" id="fig|1232189.3.peg.617"/>
<gene>
    <name evidence="1" type="ORF">CFSAN001627_03700</name>
</gene>
<dbReference type="AlphaFoldDB" id="M1ZUB1"/>
<name>M1ZUB1_CLOBO</name>
<reference evidence="1 2" key="2">
    <citation type="submission" date="2013-03" db="EMBL/GenBank/DDBJ databases">
        <title>Diversity in Clostridium botulinum.</title>
        <authorList>
            <person name="Timme R.E."/>
            <person name="Allard M."/>
            <person name="Luo Y."/>
            <person name="Strain E."/>
            <person name="Gonzalez-Escalona N."/>
            <person name="Brown E."/>
        </authorList>
    </citation>
    <scope>NUCLEOTIDE SEQUENCE [LARGE SCALE GENOMIC DNA]</scope>
    <source>
        <strain evidence="1 2">CFSAN001627</strain>
    </source>
</reference>
<reference evidence="1 2" key="1">
    <citation type="submission" date="2012-10" db="EMBL/GenBank/DDBJ databases">
        <authorList>
            <person name="Strain E.A."/>
            <person name="Brown E."/>
            <person name="Allard M.W."/>
            <person name="Gonzalez-Escalona N."/>
            <person name="Timme R."/>
        </authorList>
    </citation>
    <scope>NUCLEOTIDE SEQUENCE [LARGE SCALE GENOMIC DNA]</scope>
    <source>
        <strain evidence="1 2">CFSAN001627</strain>
    </source>
</reference>
<evidence type="ECO:0008006" key="3">
    <source>
        <dbReference type="Google" id="ProtNLM"/>
    </source>
</evidence>
<evidence type="ECO:0000313" key="2">
    <source>
        <dbReference type="Proteomes" id="UP000011944"/>
    </source>
</evidence>
<evidence type="ECO:0000313" key="1">
    <source>
        <dbReference type="EMBL" id="EKN42991.1"/>
    </source>
</evidence>
<accession>M1ZUB1</accession>
<dbReference type="Proteomes" id="UP000011944">
    <property type="component" value="Unassembled WGS sequence"/>
</dbReference>
<comment type="caution">
    <text evidence="1">The sequence shown here is derived from an EMBL/GenBank/DDBJ whole genome shotgun (WGS) entry which is preliminary data.</text>
</comment>